<dbReference type="InterPro" id="IPR002303">
    <property type="entry name" value="Valyl-tRNA_ligase"/>
</dbReference>
<evidence type="ECO:0000256" key="9">
    <source>
        <dbReference type="ARBA" id="ARBA00047552"/>
    </source>
</evidence>
<comment type="similarity">
    <text evidence="1">Belongs to the class-I aminoacyl-tRNA synthetase family.</text>
</comment>
<dbReference type="InterPro" id="IPR014729">
    <property type="entry name" value="Rossmann-like_a/b/a_fold"/>
</dbReference>
<evidence type="ECO:0000256" key="4">
    <source>
        <dbReference type="ARBA" id="ARBA00022741"/>
    </source>
</evidence>
<sequence>MIIQTAFSAPSLWSSCSAYRFNLNPLLFSKTRRRSPWHSTRLSSRLFAVAASANGTFTSPEIAKSFDFTSEERIYNWWDSQGYFKPNFDRGGDPFVISMPPPNVTGSLHMGHAMFVTLEDIMVRYNRMKGRPTLWIPGTDHAGIATQLVVERMLASEGIKRVEMSRDDFTKRVWEWKEKYGGTITNQIKRLGASCDWSREHFTLDEQLSGAVIEAFVRLHDKGLIYQGILPSSVKNCLFHCCLILSGFAVPGCH</sequence>
<dbReference type="EnsemblPlants" id="novel_model_418_5bda875f">
    <property type="protein sequence ID" value="cds.novel_model_418_5bda875f"/>
    <property type="gene ID" value="novel_gene_303_5bda875f"/>
</dbReference>
<evidence type="ECO:0000259" key="10">
    <source>
        <dbReference type="Pfam" id="PF00133"/>
    </source>
</evidence>
<evidence type="ECO:0000256" key="2">
    <source>
        <dbReference type="ARBA" id="ARBA00013169"/>
    </source>
</evidence>
<dbReference type="PANTHER" id="PTHR11946:SF93">
    <property type="entry name" value="VALINE--TRNA LIGASE, CHLOROPLASTIC_MITOCHONDRIAL 2"/>
    <property type="match status" value="1"/>
</dbReference>
<comment type="catalytic activity">
    <reaction evidence="9">
        <text>tRNA(Val) + L-valine + ATP = L-valyl-tRNA(Val) + AMP + diphosphate</text>
        <dbReference type="Rhea" id="RHEA:10704"/>
        <dbReference type="Rhea" id="RHEA-COMP:9672"/>
        <dbReference type="Rhea" id="RHEA-COMP:9708"/>
        <dbReference type="ChEBI" id="CHEBI:30616"/>
        <dbReference type="ChEBI" id="CHEBI:33019"/>
        <dbReference type="ChEBI" id="CHEBI:57762"/>
        <dbReference type="ChEBI" id="CHEBI:78442"/>
        <dbReference type="ChEBI" id="CHEBI:78537"/>
        <dbReference type="ChEBI" id="CHEBI:456215"/>
        <dbReference type="EC" id="6.1.1.9"/>
    </reaction>
</comment>
<evidence type="ECO:0000256" key="3">
    <source>
        <dbReference type="ARBA" id="ARBA00022598"/>
    </source>
</evidence>
<dbReference type="GO" id="GO:0004832">
    <property type="term" value="F:valine-tRNA ligase activity"/>
    <property type="evidence" value="ECO:0007669"/>
    <property type="project" value="UniProtKB-EC"/>
</dbReference>
<dbReference type="InterPro" id="IPR002300">
    <property type="entry name" value="aa-tRNA-synth_Ia"/>
</dbReference>
<name>A0A803R260_CANSA</name>
<keyword evidence="12" id="KW-1185">Reference proteome</keyword>
<keyword evidence="4" id="KW-0547">Nucleotide-binding</keyword>
<dbReference type="SUPFAM" id="SSF52374">
    <property type="entry name" value="Nucleotidylyl transferase"/>
    <property type="match status" value="1"/>
</dbReference>
<organism evidence="11 12">
    <name type="scientific">Cannabis sativa</name>
    <name type="common">Hemp</name>
    <name type="synonym">Marijuana</name>
    <dbReference type="NCBI Taxonomy" id="3483"/>
    <lineage>
        <taxon>Eukaryota</taxon>
        <taxon>Viridiplantae</taxon>
        <taxon>Streptophyta</taxon>
        <taxon>Embryophyta</taxon>
        <taxon>Tracheophyta</taxon>
        <taxon>Spermatophyta</taxon>
        <taxon>Magnoliopsida</taxon>
        <taxon>eudicotyledons</taxon>
        <taxon>Gunneridae</taxon>
        <taxon>Pentapetalae</taxon>
        <taxon>rosids</taxon>
        <taxon>fabids</taxon>
        <taxon>Rosales</taxon>
        <taxon>Cannabaceae</taxon>
        <taxon>Cannabis</taxon>
    </lineage>
</organism>
<protein>
    <recommendedName>
        <fullName evidence="2">valine--tRNA ligase</fullName>
        <ecNumber evidence="2">6.1.1.9</ecNumber>
    </recommendedName>
    <alternativeName>
        <fullName evidence="8">Valyl-tRNA synthetase</fullName>
    </alternativeName>
</protein>
<dbReference type="Gramene" id="novel_model_418_5bda875f">
    <property type="protein sequence ID" value="cds.novel_model_418_5bda875f"/>
    <property type="gene ID" value="novel_gene_303_5bda875f"/>
</dbReference>
<evidence type="ECO:0000256" key="6">
    <source>
        <dbReference type="ARBA" id="ARBA00022917"/>
    </source>
</evidence>
<dbReference type="GO" id="GO:0048608">
    <property type="term" value="P:reproductive structure development"/>
    <property type="evidence" value="ECO:0007669"/>
    <property type="project" value="UniProtKB-ARBA"/>
</dbReference>
<dbReference type="PROSITE" id="PS00178">
    <property type="entry name" value="AA_TRNA_LIGASE_I"/>
    <property type="match status" value="1"/>
</dbReference>
<evidence type="ECO:0000313" key="12">
    <source>
        <dbReference type="Proteomes" id="UP000596661"/>
    </source>
</evidence>
<dbReference type="GO" id="GO:0009791">
    <property type="term" value="P:post-embryonic development"/>
    <property type="evidence" value="ECO:0007669"/>
    <property type="project" value="UniProtKB-ARBA"/>
</dbReference>
<evidence type="ECO:0000313" key="11">
    <source>
        <dbReference type="EnsemblPlants" id="cds.novel_model_418_5bda875f"/>
    </source>
</evidence>
<keyword evidence="5" id="KW-0067">ATP-binding</keyword>
<dbReference type="AlphaFoldDB" id="A0A803R260"/>
<dbReference type="Pfam" id="PF00133">
    <property type="entry name" value="tRNA-synt_1"/>
    <property type="match status" value="1"/>
</dbReference>
<dbReference type="GO" id="GO:0006438">
    <property type="term" value="P:valyl-tRNA aminoacylation"/>
    <property type="evidence" value="ECO:0007669"/>
    <property type="project" value="InterPro"/>
</dbReference>
<reference evidence="11" key="1">
    <citation type="submission" date="2021-03" db="UniProtKB">
        <authorList>
            <consortium name="EnsemblPlants"/>
        </authorList>
    </citation>
    <scope>IDENTIFICATION</scope>
</reference>
<keyword evidence="6" id="KW-0648">Protein biosynthesis</keyword>
<keyword evidence="7" id="KW-0030">Aminoacyl-tRNA synthetase</keyword>
<feature type="domain" description="Aminoacyl-tRNA synthetase class Ia" evidence="10">
    <location>
        <begin position="74"/>
        <end position="229"/>
    </location>
</feature>
<dbReference type="Gene3D" id="3.40.50.620">
    <property type="entry name" value="HUPs"/>
    <property type="match status" value="1"/>
</dbReference>
<evidence type="ECO:0000256" key="1">
    <source>
        <dbReference type="ARBA" id="ARBA00005594"/>
    </source>
</evidence>
<dbReference type="Proteomes" id="UP000596661">
    <property type="component" value="Unassembled WGS sequence"/>
</dbReference>
<evidence type="ECO:0000256" key="8">
    <source>
        <dbReference type="ARBA" id="ARBA00029936"/>
    </source>
</evidence>
<dbReference type="GO" id="GO:0005829">
    <property type="term" value="C:cytosol"/>
    <property type="evidence" value="ECO:0007669"/>
    <property type="project" value="TreeGrafter"/>
</dbReference>
<evidence type="ECO:0000256" key="5">
    <source>
        <dbReference type="ARBA" id="ARBA00022840"/>
    </source>
</evidence>
<accession>A0A803R260</accession>
<proteinExistence type="inferred from homology"/>
<evidence type="ECO:0000256" key="7">
    <source>
        <dbReference type="ARBA" id="ARBA00023146"/>
    </source>
</evidence>
<dbReference type="InterPro" id="IPR001412">
    <property type="entry name" value="aa-tRNA-synth_I_CS"/>
</dbReference>
<dbReference type="EC" id="6.1.1.9" evidence="2"/>
<keyword evidence="3" id="KW-0436">Ligase</keyword>
<dbReference type="PANTHER" id="PTHR11946">
    <property type="entry name" value="VALYL-TRNA SYNTHETASES"/>
    <property type="match status" value="1"/>
</dbReference>
<dbReference type="OMA" id="RRWESHG"/>
<dbReference type="FunFam" id="3.40.50.620:FF:000020">
    <property type="entry name" value="Valine--tRNA ligase, mitochondrial"/>
    <property type="match status" value="1"/>
</dbReference>
<dbReference type="GO" id="GO:0005524">
    <property type="term" value="F:ATP binding"/>
    <property type="evidence" value="ECO:0007669"/>
    <property type="project" value="UniProtKB-KW"/>
</dbReference>